<feature type="transmembrane region" description="Helical" evidence="9">
    <location>
        <begin position="199"/>
        <end position="224"/>
    </location>
</feature>
<feature type="domain" description="MARVEL" evidence="10">
    <location>
        <begin position="12"/>
        <end position="228"/>
    </location>
</feature>
<dbReference type="PANTHER" id="PTHR10306">
    <property type="entry name" value="SYNAPTOPHYSIN"/>
    <property type="match status" value="1"/>
</dbReference>
<evidence type="ECO:0000259" key="10">
    <source>
        <dbReference type="PROSITE" id="PS51225"/>
    </source>
</evidence>
<dbReference type="OrthoDB" id="10006326at2759"/>
<keyword evidence="3 7" id="KW-0812">Transmembrane</keyword>
<sequence>MPTLNSKPNFNIFKEPRGFIKVIELFIAIFAFATTVGYRGNYGYNALCTDKTNKTVTQHVSVDFSYTFDEARVYVDQPNGFKCVNVSQYTQPLNYKSESEYFVFVGTTCFLYAIGAALYYTFFEDQVKDSTSTDIGICSLPVVDFAVSVLYVIFWFTASIAWAAGLSGLKNATQVGVNVALSTNCRTPNVCNNLTGATFAALNVSVLLGFLNCVVWAFNLWFLFKETPWHSPRRAANSMAGPDAEAVTQETPPASAI</sequence>
<dbReference type="KEGG" id="nve:5516346"/>
<dbReference type="HOGENOM" id="CLU_064642_1_0_1"/>
<evidence type="ECO:0000256" key="4">
    <source>
        <dbReference type="ARBA" id="ARBA00022989"/>
    </source>
</evidence>
<name>A7RW51_NEMVE</name>
<evidence type="ECO:0000256" key="8">
    <source>
        <dbReference type="SAM" id="MobiDB-lite"/>
    </source>
</evidence>
<comment type="similarity">
    <text evidence="2">Belongs to the synaptophysin/synaptobrevin family.</text>
</comment>
<evidence type="ECO:0000256" key="6">
    <source>
        <dbReference type="ARBA" id="ARBA00023180"/>
    </source>
</evidence>
<dbReference type="InterPro" id="IPR008253">
    <property type="entry name" value="Marvel"/>
</dbReference>
<dbReference type="PROSITE" id="PS51225">
    <property type="entry name" value="MARVEL"/>
    <property type="match status" value="1"/>
</dbReference>
<dbReference type="PANTHER" id="PTHR10306:SF17">
    <property type="entry name" value="MARVEL DOMAIN-CONTAINING PROTEIN"/>
    <property type="match status" value="1"/>
</dbReference>
<evidence type="ECO:0000313" key="12">
    <source>
        <dbReference type="Proteomes" id="UP000001593"/>
    </source>
</evidence>
<proteinExistence type="inferred from homology"/>
<comment type="subcellular location">
    <subcellularLocation>
        <location evidence="1">Membrane</location>
        <topology evidence="1">Multi-pass membrane protein</topology>
    </subcellularLocation>
</comment>
<dbReference type="InParanoid" id="A7RW51"/>
<dbReference type="Pfam" id="PF01284">
    <property type="entry name" value="MARVEL"/>
    <property type="match status" value="1"/>
</dbReference>
<dbReference type="OMA" id="VYIGYKH"/>
<dbReference type="STRING" id="45351.A7RW51"/>
<protein>
    <recommendedName>
        <fullName evidence="10">MARVEL domain-containing protein</fullName>
    </recommendedName>
</protein>
<feature type="compositionally biased region" description="Polar residues" evidence="8">
    <location>
        <begin position="248"/>
        <end position="257"/>
    </location>
</feature>
<dbReference type="PhylomeDB" id="A7RW51"/>
<evidence type="ECO:0000256" key="5">
    <source>
        <dbReference type="ARBA" id="ARBA00023136"/>
    </source>
</evidence>
<dbReference type="eggNOG" id="ENOG502QT4W">
    <property type="taxonomic scope" value="Eukaryota"/>
</dbReference>
<evidence type="ECO:0000256" key="3">
    <source>
        <dbReference type="ARBA" id="ARBA00022692"/>
    </source>
</evidence>
<feature type="region of interest" description="Disordered" evidence="8">
    <location>
        <begin position="235"/>
        <end position="257"/>
    </location>
</feature>
<gene>
    <name evidence="11" type="ORF">NEMVEDRAFT_v1g182641</name>
</gene>
<dbReference type="InterPro" id="IPR001285">
    <property type="entry name" value="Synaptophysin/porin"/>
</dbReference>
<evidence type="ECO:0000256" key="7">
    <source>
        <dbReference type="PROSITE-ProRule" id="PRU00581"/>
    </source>
</evidence>
<dbReference type="PRINTS" id="PR00220">
    <property type="entry name" value="SYNAPTOPHYSN"/>
</dbReference>
<accession>A7RW51</accession>
<keyword evidence="5 7" id="KW-0472">Membrane</keyword>
<dbReference type="GO" id="GO:0016020">
    <property type="term" value="C:membrane"/>
    <property type="evidence" value="ECO:0007669"/>
    <property type="project" value="UniProtKB-SubCell"/>
</dbReference>
<evidence type="ECO:0000256" key="9">
    <source>
        <dbReference type="SAM" id="Phobius"/>
    </source>
</evidence>
<keyword evidence="4 9" id="KW-1133">Transmembrane helix</keyword>
<keyword evidence="6" id="KW-0325">Glycoprotein</keyword>
<feature type="transmembrane region" description="Helical" evidence="9">
    <location>
        <begin position="142"/>
        <end position="164"/>
    </location>
</feature>
<dbReference type="GO" id="GO:0008021">
    <property type="term" value="C:synaptic vesicle"/>
    <property type="evidence" value="ECO:0007669"/>
    <property type="project" value="InterPro"/>
</dbReference>
<evidence type="ECO:0000256" key="1">
    <source>
        <dbReference type="ARBA" id="ARBA00004141"/>
    </source>
</evidence>
<keyword evidence="12" id="KW-1185">Reference proteome</keyword>
<dbReference type="AlphaFoldDB" id="A7RW51"/>
<organism evidence="11 12">
    <name type="scientific">Nematostella vectensis</name>
    <name type="common">Starlet sea anemone</name>
    <dbReference type="NCBI Taxonomy" id="45351"/>
    <lineage>
        <taxon>Eukaryota</taxon>
        <taxon>Metazoa</taxon>
        <taxon>Cnidaria</taxon>
        <taxon>Anthozoa</taxon>
        <taxon>Hexacorallia</taxon>
        <taxon>Actiniaria</taxon>
        <taxon>Edwardsiidae</taxon>
        <taxon>Nematostella</taxon>
    </lineage>
</organism>
<evidence type="ECO:0000313" key="11">
    <source>
        <dbReference type="EMBL" id="EDO44392.1"/>
    </source>
</evidence>
<reference evidence="11 12" key="1">
    <citation type="journal article" date="2007" name="Science">
        <title>Sea anemone genome reveals ancestral eumetazoan gene repertoire and genomic organization.</title>
        <authorList>
            <person name="Putnam N.H."/>
            <person name="Srivastava M."/>
            <person name="Hellsten U."/>
            <person name="Dirks B."/>
            <person name="Chapman J."/>
            <person name="Salamov A."/>
            <person name="Terry A."/>
            <person name="Shapiro H."/>
            <person name="Lindquist E."/>
            <person name="Kapitonov V.V."/>
            <person name="Jurka J."/>
            <person name="Genikhovich G."/>
            <person name="Grigoriev I.V."/>
            <person name="Lucas S.M."/>
            <person name="Steele R.E."/>
            <person name="Finnerty J.R."/>
            <person name="Technau U."/>
            <person name="Martindale M.Q."/>
            <person name="Rokhsar D.S."/>
        </authorList>
    </citation>
    <scope>NUCLEOTIDE SEQUENCE [LARGE SCALE GENOMIC DNA]</scope>
    <source>
        <strain evidence="12">CH2 X CH6</strain>
    </source>
</reference>
<feature type="transmembrane region" description="Helical" evidence="9">
    <location>
        <begin position="20"/>
        <end position="38"/>
    </location>
</feature>
<dbReference type="EMBL" id="DS469545">
    <property type="protein sequence ID" value="EDO44392.1"/>
    <property type="molecule type" value="Genomic_DNA"/>
</dbReference>
<evidence type="ECO:0000256" key="2">
    <source>
        <dbReference type="ARBA" id="ARBA00006476"/>
    </source>
</evidence>
<dbReference type="Proteomes" id="UP000001593">
    <property type="component" value="Unassembled WGS sequence"/>
</dbReference>
<feature type="transmembrane region" description="Helical" evidence="9">
    <location>
        <begin position="101"/>
        <end position="122"/>
    </location>
</feature>